<name>A0A2P6M655_9GAMM</name>
<evidence type="ECO:0000313" key="11">
    <source>
        <dbReference type="EMBL" id="PRH81487.1"/>
    </source>
</evidence>
<dbReference type="SUPFAM" id="SSF51905">
    <property type="entry name" value="FAD/NAD(P)-binding domain"/>
    <property type="match status" value="1"/>
</dbReference>
<organism evidence="11 12">
    <name type="scientific">Arenimonas caeni</name>
    <dbReference type="NCBI Taxonomy" id="2058085"/>
    <lineage>
        <taxon>Bacteria</taxon>
        <taxon>Pseudomonadati</taxon>
        <taxon>Pseudomonadota</taxon>
        <taxon>Gammaproteobacteria</taxon>
        <taxon>Lysobacterales</taxon>
        <taxon>Lysobacteraceae</taxon>
        <taxon>Arenimonas</taxon>
    </lineage>
</organism>
<dbReference type="GO" id="GO:0050361">
    <property type="term" value="F:tryptophan 2-monooxygenase activity"/>
    <property type="evidence" value="ECO:0007669"/>
    <property type="project" value="UniProtKB-EC"/>
</dbReference>
<reference evidence="11 12" key="1">
    <citation type="submission" date="2018-03" db="EMBL/GenBank/DDBJ databases">
        <title>Arenimonas caeni sp. nov., isolated from activated sludge.</title>
        <authorList>
            <person name="Liu H."/>
        </authorList>
    </citation>
    <scope>NUCLEOTIDE SEQUENCE [LARGE SCALE GENOMIC DNA]</scope>
    <source>
        <strain evidence="12">z29</strain>
    </source>
</reference>
<comment type="catalytic activity">
    <reaction evidence="8">
        <text>L-tryptophan + O2 = indole-3-acetamide + CO2 + H2O</text>
        <dbReference type="Rhea" id="RHEA:16165"/>
        <dbReference type="ChEBI" id="CHEBI:15377"/>
        <dbReference type="ChEBI" id="CHEBI:15379"/>
        <dbReference type="ChEBI" id="CHEBI:16031"/>
        <dbReference type="ChEBI" id="CHEBI:16526"/>
        <dbReference type="ChEBI" id="CHEBI:57912"/>
        <dbReference type="EC" id="1.13.12.3"/>
    </reaction>
</comment>
<dbReference type="InterPro" id="IPR006311">
    <property type="entry name" value="TAT_signal"/>
</dbReference>
<evidence type="ECO:0000256" key="4">
    <source>
        <dbReference type="ARBA" id="ARBA00012535"/>
    </source>
</evidence>
<sequence length="534" mass="56316">MSRSDMMARLRQLARLAAQQGQEGDDVATPGNESRRRFTKGVIAATTGAAAWSLSPAAFAALGTAGRIRQVNTRTQVAVVGAGLAGLACANELARLGLQASVFEAGERVGGRCASLRGVFPGQVVERGAEFIGGSHLVMQGYARALGLELEDASRLPGDTYFQFSGNRYSQAQVAREYREFAQSIQGDLARIGAPTADQFNAGEQALDLLSIDEYLDQRGAGRLLRQFVSSAYLAEYGASIHELSALGFLRFVHGNPRSKLAPFGGDEGARLRVVGGNDQIATGLAGQLPVPVDFGHRLVSVRRLASGKVRLVFDVAGTTVQRDYHAAVLALPFSVLRDVEMHASLAMPSWKSLAINASAMGNHGRITVGFDSPVWYARHGLSGTGYTDLQRVQATWEAHAGNAGSDAAVLAAHVGGDAALALGQQGVQADASAFLAQLEQVMPGATAAASRDAAGNLRAHVESWSHNPLAKGSYTCTRPGYFTTMAHNEAKPLGNLLFAGDHTSSVYEWQGFMEGAALSGLRAAAEVHAMARV</sequence>
<keyword evidence="12" id="KW-1185">Reference proteome</keyword>
<evidence type="ECO:0000313" key="12">
    <source>
        <dbReference type="Proteomes" id="UP000241736"/>
    </source>
</evidence>
<dbReference type="AlphaFoldDB" id="A0A2P6M655"/>
<feature type="domain" description="Amine oxidase" evidence="10">
    <location>
        <begin position="84"/>
        <end position="528"/>
    </location>
</feature>
<dbReference type="PANTHER" id="PTHR10742:SF410">
    <property type="entry name" value="LYSINE-SPECIFIC HISTONE DEMETHYLASE 2"/>
    <property type="match status" value="1"/>
</dbReference>
<dbReference type="OrthoDB" id="8845488at2"/>
<evidence type="ECO:0000256" key="9">
    <source>
        <dbReference type="PIRSR" id="PIRSR601613-1"/>
    </source>
</evidence>
<gene>
    <name evidence="11" type="ORF">C6N40_12430</name>
</gene>
<dbReference type="EC" id="1.13.12.3" evidence="4"/>
<dbReference type="Pfam" id="PF01593">
    <property type="entry name" value="Amino_oxidase"/>
    <property type="match status" value="1"/>
</dbReference>
<comment type="similarity">
    <text evidence="3">Belongs to the tryptophan 2-monooxygenase family.</text>
</comment>
<keyword evidence="7" id="KW-0073">Auxin biosynthesis</keyword>
<protein>
    <recommendedName>
        <fullName evidence="5">Tryptophan 2-monooxygenase</fullName>
        <ecNumber evidence="4">1.13.12.3</ecNumber>
    </recommendedName>
</protein>
<dbReference type="Gene3D" id="3.90.660.10">
    <property type="match status" value="1"/>
</dbReference>
<dbReference type="GO" id="GO:0009851">
    <property type="term" value="P:auxin biosynthetic process"/>
    <property type="evidence" value="ECO:0007669"/>
    <property type="project" value="UniProtKB-KW"/>
</dbReference>
<dbReference type="PROSITE" id="PS51318">
    <property type="entry name" value="TAT"/>
    <property type="match status" value="1"/>
</dbReference>
<dbReference type="Proteomes" id="UP000241736">
    <property type="component" value="Unassembled WGS sequence"/>
</dbReference>
<dbReference type="PRINTS" id="PR00757">
    <property type="entry name" value="AMINEOXDASEF"/>
</dbReference>
<evidence type="ECO:0000256" key="2">
    <source>
        <dbReference type="ARBA" id="ARBA00004814"/>
    </source>
</evidence>
<dbReference type="InterPro" id="IPR002937">
    <property type="entry name" value="Amino_oxidase"/>
</dbReference>
<dbReference type="Gene3D" id="1.10.405.10">
    <property type="entry name" value="Guanine Nucleotide Dissociation Inhibitor, domain 1"/>
    <property type="match status" value="1"/>
</dbReference>
<dbReference type="RefSeq" id="WP_106991352.1">
    <property type="nucleotide sequence ID" value="NZ_KZ679099.1"/>
</dbReference>
<evidence type="ECO:0000256" key="1">
    <source>
        <dbReference type="ARBA" id="ARBA00001974"/>
    </source>
</evidence>
<proteinExistence type="inferred from homology"/>
<evidence type="ECO:0000256" key="8">
    <source>
        <dbReference type="ARBA" id="ARBA00047321"/>
    </source>
</evidence>
<dbReference type="Gene3D" id="3.50.50.60">
    <property type="entry name" value="FAD/NAD(P)-binding domain"/>
    <property type="match status" value="1"/>
</dbReference>
<evidence type="ECO:0000256" key="6">
    <source>
        <dbReference type="ARBA" id="ARBA00023002"/>
    </source>
</evidence>
<dbReference type="PANTHER" id="PTHR10742">
    <property type="entry name" value="FLAVIN MONOAMINE OXIDASE"/>
    <property type="match status" value="1"/>
</dbReference>
<accession>A0A2P6M655</accession>
<evidence type="ECO:0000256" key="7">
    <source>
        <dbReference type="ARBA" id="ARBA00023070"/>
    </source>
</evidence>
<dbReference type="SUPFAM" id="SSF54373">
    <property type="entry name" value="FAD-linked reductases, C-terminal domain"/>
    <property type="match status" value="1"/>
</dbReference>
<evidence type="ECO:0000256" key="3">
    <source>
        <dbReference type="ARBA" id="ARBA00005833"/>
    </source>
</evidence>
<dbReference type="InterPro" id="IPR050281">
    <property type="entry name" value="Flavin_monoamine_oxidase"/>
</dbReference>
<dbReference type="InterPro" id="IPR036188">
    <property type="entry name" value="FAD/NAD-bd_sf"/>
</dbReference>
<evidence type="ECO:0000259" key="10">
    <source>
        <dbReference type="Pfam" id="PF01593"/>
    </source>
</evidence>
<comment type="cofactor">
    <cofactor evidence="1">
        <name>FAD</name>
        <dbReference type="ChEBI" id="CHEBI:57692"/>
    </cofactor>
</comment>
<comment type="caution">
    <text evidence="11">The sequence shown here is derived from an EMBL/GenBank/DDBJ whole genome shotgun (WGS) entry which is preliminary data.</text>
</comment>
<feature type="binding site" evidence="9">
    <location>
        <begin position="104"/>
        <end position="105"/>
    </location>
    <ligand>
        <name>FAD</name>
        <dbReference type="ChEBI" id="CHEBI:57692"/>
    </ligand>
</feature>
<comment type="pathway">
    <text evidence="2">Plant hormone metabolism; auxin biosynthesis.</text>
</comment>
<keyword evidence="6" id="KW-0560">Oxidoreductase</keyword>
<dbReference type="EMBL" id="PVLF01000023">
    <property type="protein sequence ID" value="PRH81487.1"/>
    <property type="molecule type" value="Genomic_DNA"/>
</dbReference>
<evidence type="ECO:0000256" key="5">
    <source>
        <dbReference type="ARBA" id="ARBA00017871"/>
    </source>
</evidence>
<dbReference type="InterPro" id="IPR001613">
    <property type="entry name" value="Flavin_amine_oxidase"/>
</dbReference>